<comment type="caution">
    <text evidence="1">The sequence shown here is derived from an EMBL/GenBank/DDBJ whole genome shotgun (WGS) entry which is preliminary data.</text>
</comment>
<gene>
    <name evidence="1" type="ORF">ABCS64_06950</name>
</gene>
<evidence type="ECO:0000313" key="1">
    <source>
        <dbReference type="EMBL" id="MFA9950055.1"/>
    </source>
</evidence>
<dbReference type="Gene3D" id="3.10.450.590">
    <property type="match status" value="1"/>
</dbReference>
<dbReference type="PROSITE" id="PS51257">
    <property type="entry name" value="PROKAR_LIPOPROTEIN"/>
    <property type="match status" value="1"/>
</dbReference>
<proteinExistence type="predicted"/>
<name>A0ABV4UG70_9RHOO</name>
<reference evidence="2" key="1">
    <citation type="submission" date="2024-06" db="EMBL/GenBank/DDBJ databases">
        <title>Radixoralia hellwigii gen. nov., sp nov., isolated from a root canal in the human oral cavity.</title>
        <authorList>
            <person name="Bartsch S."/>
            <person name="Wittmer A."/>
            <person name="Schulz A.-K."/>
            <person name="Neumann-Schaal M."/>
            <person name="Wolf J."/>
            <person name="Gronow S."/>
            <person name="Tennert C."/>
            <person name="Haecker G."/>
            <person name="Cieplik F."/>
            <person name="Al-Ahmad A."/>
        </authorList>
    </citation>
    <scope>NUCLEOTIDE SEQUENCE [LARGE SCALE GENOMIC DNA]</scope>
    <source>
        <strain evidence="2">Wk13</strain>
    </source>
</reference>
<evidence type="ECO:0008006" key="3">
    <source>
        <dbReference type="Google" id="ProtNLM"/>
    </source>
</evidence>
<keyword evidence="2" id="KW-1185">Reference proteome</keyword>
<protein>
    <recommendedName>
        <fullName evidence="3">DUF3887 domain-containing protein</fullName>
    </recommendedName>
</protein>
<evidence type="ECO:0000313" key="2">
    <source>
        <dbReference type="Proteomes" id="UP001574673"/>
    </source>
</evidence>
<dbReference type="RefSeq" id="WP_418891140.1">
    <property type="nucleotide sequence ID" value="NZ_JBEUWX010000002.1"/>
</dbReference>
<sequence length="148" mass="16692">MKNILLTIAFSFVVFISSCSQQEFDINKIDAVVSDFHESYNKKKDSEIYDKSNQGMKNAISKDEFIKTFNLLYKVLGEIKKSSLTGVTKTTNSKGESVVAAQYTSEFSKGTGIETFILIQNNNSYEIFQWNINSDELIKGIVEQASKD</sequence>
<dbReference type="Proteomes" id="UP001574673">
    <property type="component" value="Unassembled WGS sequence"/>
</dbReference>
<organism evidence="1 2">
    <name type="scientific">Dentiradicibacter hellwigii</name>
    <dbReference type="NCBI Taxonomy" id="3149053"/>
    <lineage>
        <taxon>Bacteria</taxon>
        <taxon>Pseudomonadati</taxon>
        <taxon>Pseudomonadota</taxon>
        <taxon>Betaproteobacteria</taxon>
        <taxon>Rhodocyclales</taxon>
        <taxon>Rhodocyclaceae</taxon>
        <taxon>Dentiradicibacter</taxon>
    </lineage>
</organism>
<accession>A0ABV4UG70</accession>
<dbReference type="EMBL" id="JBEUWX010000002">
    <property type="protein sequence ID" value="MFA9950055.1"/>
    <property type="molecule type" value="Genomic_DNA"/>
</dbReference>